<name>A0AAP0EPU4_9MAGN</name>
<organism evidence="1 2">
    <name type="scientific">Stephania japonica</name>
    <dbReference type="NCBI Taxonomy" id="461633"/>
    <lineage>
        <taxon>Eukaryota</taxon>
        <taxon>Viridiplantae</taxon>
        <taxon>Streptophyta</taxon>
        <taxon>Embryophyta</taxon>
        <taxon>Tracheophyta</taxon>
        <taxon>Spermatophyta</taxon>
        <taxon>Magnoliopsida</taxon>
        <taxon>Ranunculales</taxon>
        <taxon>Menispermaceae</taxon>
        <taxon>Menispermoideae</taxon>
        <taxon>Cissampelideae</taxon>
        <taxon>Stephania</taxon>
    </lineage>
</organism>
<dbReference type="Proteomes" id="UP001417504">
    <property type="component" value="Unassembled WGS sequence"/>
</dbReference>
<protein>
    <submittedName>
        <fullName evidence="1">Uncharacterized protein</fullName>
    </submittedName>
</protein>
<sequence length="58" mass="6814">MGTSLIFTKMRSHTCSEEHQRAQFSEIMSNPERFVEPDPELPLALLDQKEAFFLTQYH</sequence>
<reference evidence="1 2" key="1">
    <citation type="submission" date="2024-01" db="EMBL/GenBank/DDBJ databases">
        <title>Genome assemblies of Stephania.</title>
        <authorList>
            <person name="Yang L."/>
        </authorList>
    </citation>
    <scope>NUCLEOTIDE SEQUENCE [LARGE SCALE GENOMIC DNA]</scope>
    <source>
        <strain evidence="1">QJT</strain>
        <tissue evidence="1">Leaf</tissue>
    </source>
</reference>
<keyword evidence="2" id="KW-1185">Reference proteome</keyword>
<evidence type="ECO:0000313" key="2">
    <source>
        <dbReference type="Proteomes" id="UP001417504"/>
    </source>
</evidence>
<comment type="caution">
    <text evidence="1">The sequence shown here is derived from an EMBL/GenBank/DDBJ whole genome shotgun (WGS) entry which is preliminary data.</text>
</comment>
<proteinExistence type="predicted"/>
<gene>
    <name evidence="1" type="ORF">Sjap_022962</name>
</gene>
<evidence type="ECO:0000313" key="1">
    <source>
        <dbReference type="EMBL" id="KAK9097465.1"/>
    </source>
</evidence>
<dbReference type="EMBL" id="JBBNAE010000009">
    <property type="protein sequence ID" value="KAK9097465.1"/>
    <property type="molecule type" value="Genomic_DNA"/>
</dbReference>
<dbReference type="AlphaFoldDB" id="A0AAP0EPU4"/>
<accession>A0AAP0EPU4</accession>